<keyword evidence="2 4" id="KW-0863">Zinc-finger</keyword>
<evidence type="ECO:0000256" key="5">
    <source>
        <dbReference type="SAM" id="MobiDB-lite"/>
    </source>
</evidence>
<dbReference type="OrthoDB" id="2950077at2759"/>
<dbReference type="GO" id="GO:0008270">
    <property type="term" value="F:zinc ion binding"/>
    <property type="evidence" value="ECO:0007669"/>
    <property type="project" value="UniProtKB-KW"/>
</dbReference>
<organism evidence="7 8">
    <name type="scientific">Cyclocybe aegerita</name>
    <name type="common">Black poplar mushroom</name>
    <name type="synonym">Agrocybe aegerita</name>
    <dbReference type="NCBI Taxonomy" id="1973307"/>
    <lineage>
        <taxon>Eukaryota</taxon>
        <taxon>Fungi</taxon>
        <taxon>Dikarya</taxon>
        <taxon>Basidiomycota</taxon>
        <taxon>Agaricomycotina</taxon>
        <taxon>Agaricomycetes</taxon>
        <taxon>Agaricomycetidae</taxon>
        <taxon>Agaricales</taxon>
        <taxon>Agaricineae</taxon>
        <taxon>Bolbitiaceae</taxon>
        <taxon>Cyclocybe</taxon>
    </lineage>
</organism>
<feature type="region of interest" description="Disordered" evidence="5">
    <location>
        <begin position="1"/>
        <end position="29"/>
    </location>
</feature>
<feature type="domain" description="GRF-type" evidence="6">
    <location>
        <begin position="69"/>
        <end position="117"/>
    </location>
</feature>
<evidence type="ECO:0000256" key="2">
    <source>
        <dbReference type="ARBA" id="ARBA00022771"/>
    </source>
</evidence>
<evidence type="ECO:0000256" key="3">
    <source>
        <dbReference type="ARBA" id="ARBA00022833"/>
    </source>
</evidence>
<dbReference type="AlphaFoldDB" id="A0A8S0XRP1"/>
<keyword evidence="1" id="KW-0479">Metal-binding</keyword>
<dbReference type="EMBL" id="CACVBS010000079">
    <property type="protein sequence ID" value="CAA7269653.1"/>
    <property type="molecule type" value="Genomic_DNA"/>
</dbReference>
<evidence type="ECO:0000313" key="7">
    <source>
        <dbReference type="EMBL" id="CAA7269653.1"/>
    </source>
</evidence>
<evidence type="ECO:0000256" key="1">
    <source>
        <dbReference type="ARBA" id="ARBA00022723"/>
    </source>
</evidence>
<dbReference type="InterPro" id="IPR010666">
    <property type="entry name" value="Znf_GRF"/>
</dbReference>
<dbReference type="PROSITE" id="PS51999">
    <property type="entry name" value="ZF_GRF"/>
    <property type="match status" value="1"/>
</dbReference>
<reference evidence="7 8" key="1">
    <citation type="submission" date="2020-01" db="EMBL/GenBank/DDBJ databases">
        <authorList>
            <person name="Gupta K D."/>
        </authorList>
    </citation>
    <scope>NUCLEOTIDE SEQUENCE [LARGE SCALE GENOMIC DNA]</scope>
</reference>
<evidence type="ECO:0000259" key="6">
    <source>
        <dbReference type="PROSITE" id="PS51999"/>
    </source>
</evidence>
<proteinExistence type="predicted"/>
<dbReference type="Proteomes" id="UP000467700">
    <property type="component" value="Unassembled WGS sequence"/>
</dbReference>
<accession>A0A8S0XRP1</accession>
<feature type="region of interest" description="Disordered" evidence="5">
    <location>
        <begin position="560"/>
        <end position="594"/>
    </location>
</feature>
<protein>
    <recommendedName>
        <fullName evidence="6">GRF-type domain-containing protein</fullName>
    </recommendedName>
</protein>
<evidence type="ECO:0000256" key="4">
    <source>
        <dbReference type="PROSITE-ProRule" id="PRU01343"/>
    </source>
</evidence>
<evidence type="ECO:0000313" key="8">
    <source>
        <dbReference type="Proteomes" id="UP000467700"/>
    </source>
</evidence>
<name>A0A8S0XRP1_CYCAE</name>
<keyword evidence="8" id="KW-1185">Reference proteome</keyword>
<sequence>MVAGFSRKFKSEPSKLYTPQARPLRSPAAPPVRSFLQTKLLDIDSISISPHNARQKSPNRSMDIPPPFCPNCLDEVPWRRVSSNENGNRGRVFASCKKTVNSNTSIPCNFFQWYPGSRPASQSVSPTLPSASQLQPSVPLFTPLIQFQPLTAQPDQVECKTNGCKSTRIRKGCPHQRRKNHCRDEGGCASHANLKPKTTNAIPSLTPHSFATQPTATPPLTNRASSHPFIPPCSDACHERAKYSSWPHSHMVPVFTERWAIEHRLREDRRKRDEERLVNARKAKHTVFVYAWVEDGFTWPLLVFNDSLLSQAGMADAVRLNLFRPSVGMWSIIKRGLVMDLTTEGNRVFVKTLDFYEHAKIDGGDQEASATQTARAFRDNAHQEDCFMQKCPELRNLRKAPHFTSILTPGSRAVTINPFSAVDVLDRTHPGLKSLEDEQVYPEHDHNTLDIPDSKTTPKGPLLDIARKRAMRRVPMSYLTATNKARMGAKRYTRCQITRGMKVALNLIVTRGPYFGDPALKNDGQAKEDLGSLSVKIKPKRLLVRSDEEEARSMGRKRIMQGYVEGQSPRPPELSEEPVKPKLPVSKPQPIRPTSALKKVVTTFDNNKWKKELMDGLALLQKH</sequence>
<gene>
    <name evidence="7" type="ORF">AAE3_LOCUS11841</name>
</gene>
<comment type="caution">
    <text evidence="7">The sequence shown here is derived from an EMBL/GenBank/DDBJ whole genome shotgun (WGS) entry which is preliminary data.</text>
</comment>
<keyword evidence="3" id="KW-0862">Zinc</keyword>